<evidence type="ECO:0000313" key="1">
    <source>
        <dbReference type="EMBL" id="TVT27364.1"/>
    </source>
</evidence>
<sequence>MKLINSTTDTVLANDLRQAHSFWSRFKGLMFKCSMPSDSALHLYPCRSIHTFFMKFNIDVIYLDEENKVVGIETNLIPGKIGWRYKDARSVIELPAGKLYGVSTGDTLAFAE</sequence>
<dbReference type="Proteomes" id="UP000315103">
    <property type="component" value="Unassembled WGS sequence"/>
</dbReference>
<dbReference type="InterPro" id="IPR038695">
    <property type="entry name" value="Saro_0823-like_sf"/>
</dbReference>
<accession>A0A558ASX1</accession>
<dbReference type="InterPro" id="IPR003795">
    <property type="entry name" value="DUF192"/>
</dbReference>
<comment type="caution">
    <text evidence="1">The sequence shown here is derived from an EMBL/GenBank/DDBJ whole genome shotgun (WGS) entry which is preliminary data.</text>
</comment>
<protein>
    <submittedName>
        <fullName evidence="1">DUF192 domain-containing protein</fullName>
    </submittedName>
</protein>
<organism evidence="1 2">
    <name type="scientific">Salinicoccus cyprini</name>
    <dbReference type="NCBI Taxonomy" id="2493691"/>
    <lineage>
        <taxon>Bacteria</taxon>
        <taxon>Bacillati</taxon>
        <taxon>Bacillota</taxon>
        <taxon>Bacilli</taxon>
        <taxon>Bacillales</taxon>
        <taxon>Staphylococcaceae</taxon>
        <taxon>Salinicoccus</taxon>
    </lineage>
</organism>
<keyword evidence="2" id="KW-1185">Reference proteome</keyword>
<dbReference type="RefSeq" id="WP_145289475.1">
    <property type="nucleotide sequence ID" value="NZ_VMSJ01000004.1"/>
</dbReference>
<dbReference type="EMBL" id="VMSJ01000004">
    <property type="protein sequence ID" value="TVT27364.1"/>
    <property type="molecule type" value="Genomic_DNA"/>
</dbReference>
<proteinExistence type="predicted"/>
<evidence type="ECO:0000313" key="2">
    <source>
        <dbReference type="Proteomes" id="UP000315103"/>
    </source>
</evidence>
<name>A0A558ASX1_9STAP</name>
<dbReference type="Gene3D" id="2.60.120.1140">
    <property type="entry name" value="Protein of unknown function DUF192"/>
    <property type="match status" value="1"/>
</dbReference>
<gene>
    <name evidence="1" type="ORF">FO441_09985</name>
</gene>
<reference evidence="1 2" key="1">
    <citation type="submission" date="2019-07" db="EMBL/GenBank/DDBJ databases">
        <title>Salinicoccus cyprini sp. nov., isolated from gastro-intestinal tract of mirror carp, Cyprinus carpio var. specularis, collected from Gobind Sagar Reservoir, Himachal Pradesh, India.</title>
        <authorList>
            <person name="Talwar C."/>
            <person name="Singh A.K."/>
            <person name="Lal R."/>
            <person name="Negi R.K."/>
        </authorList>
    </citation>
    <scope>NUCLEOTIDE SEQUENCE [LARGE SCALE GENOMIC DNA]</scope>
    <source>
        <strain evidence="1 2">CT19</strain>
    </source>
</reference>
<dbReference type="OrthoDB" id="9813379at2"/>
<dbReference type="Pfam" id="PF02643">
    <property type="entry name" value="DUF192"/>
    <property type="match status" value="1"/>
</dbReference>
<dbReference type="AlphaFoldDB" id="A0A558ASX1"/>